<dbReference type="AlphaFoldDB" id="A0A409VV81"/>
<gene>
    <name evidence="2" type="ORF">CVT26_014451</name>
</gene>
<reference evidence="2 3" key="1">
    <citation type="journal article" date="2018" name="Evol. Lett.">
        <title>Horizontal gene cluster transfer increased hallucinogenic mushroom diversity.</title>
        <authorList>
            <person name="Reynolds H.T."/>
            <person name="Vijayakumar V."/>
            <person name="Gluck-Thaler E."/>
            <person name="Korotkin H.B."/>
            <person name="Matheny P.B."/>
            <person name="Slot J.C."/>
        </authorList>
    </citation>
    <scope>NUCLEOTIDE SEQUENCE [LARGE SCALE GENOMIC DNA]</scope>
    <source>
        <strain evidence="2 3">SRW20</strain>
    </source>
</reference>
<protein>
    <submittedName>
        <fullName evidence="2">Uncharacterized protein</fullName>
    </submittedName>
</protein>
<organism evidence="2 3">
    <name type="scientific">Gymnopilus dilepis</name>
    <dbReference type="NCBI Taxonomy" id="231916"/>
    <lineage>
        <taxon>Eukaryota</taxon>
        <taxon>Fungi</taxon>
        <taxon>Dikarya</taxon>
        <taxon>Basidiomycota</taxon>
        <taxon>Agaricomycotina</taxon>
        <taxon>Agaricomycetes</taxon>
        <taxon>Agaricomycetidae</taxon>
        <taxon>Agaricales</taxon>
        <taxon>Agaricineae</taxon>
        <taxon>Hymenogastraceae</taxon>
        <taxon>Gymnopilus</taxon>
    </lineage>
</organism>
<feature type="region of interest" description="Disordered" evidence="1">
    <location>
        <begin position="112"/>
        <end position="154"/>
    </location>
</feature>
<sequence>MPNASQPIKLAVPYFRSGRTAAHGLSLCAQGEAGGGVFWLHWLLSLGGIGQGRSGHKDATTEPGEARCIPDTTSIHTDDSIDFDLLINPPSISLVQSKRLLIVVHTASTPTTGTIASSSSSASTPSLPGGTGAPALPDPAQFKSYVEPLASAPA</sequence>
<evidence type="ECO:0000313" key="2">
    <source>
        <dbReference type="EMBL" id="PPQ70158.1"/>
    </source>
</evidence>
<dbReference type="InParanoid" id="A0A409VV81"/>
<evidence type="ECO:0000256" key="1">
    <source>
        <dbReference type="SAM" id="MobiDB-lite"/>
    </source>
</evidence>
<comment type="caution">
    <text evidence="2">The sequence shown here is derived from an EMBL/GenBank/DDBJ whole genome shotgun (WGS) entry which is preliminary data.</text>
</comment>
<dbReference type="Proteomes" id="UP000284706">
    <property type="component" value="Unassembled WGS sequence"/>
</dbReference>
<feature type="compositionally biased region" description="Low complexity" evidence="1">
    <location>
        <begin position="112"/>
        <end position="128"/>
    </location>
</feature>
<accession>A0A409VV81</accession>
<dbReference type="EMBL" id="NHYE01005551">
    <property type="protein sequence ID" value="PPQ70158.1"/>
    <property type="molecule type" value="Genomic_DNA"/>
</dbReference>
<proteinExistence type="predicted"/>
<keyword evidence="3" id="KW-1185">Reference proteome</keyword>
<name>A0A409VV81_9AGAR</name>
<evidence type="ECO:0000313" key="3">
    <source>
        <dbReference type="Proteomes" id="UP000284706"/>
    </source>
</evidence>